<dbReference type="SUPFAM" id="SSF56784">
    <property type="entry name" value="HAD-like"/>
    <property type="match status" value="1"/>
</dbReference>
<dbReference type="RefSeq" id="WP_132116490.1">
    <property type="nucleotide sequence ID" value="NZ_SMJU01000004.1"/>
</dbReference>
<evidence type="ECO:0000313" key="3">
    <source>
        <dbReference type="EMBL" id="TDB67143.1"/>
    </source>
</evidence>
<dbReference type="PANTHER" id="PTHR16504">
    <property type="entry name" value="5'(3')-DEOXYRIBONUCLEOTIDASE"/>
    <property type="match status" value="1"/>
</dbReference>
<evidence type="ECO:0000256" key="1">
    <source>
        <dbReference type="ARBA" id="ARBA00009589"/>
    </source>
</evidence>
<accession>A0A4R4KH60</accession>
<dbReference type="AlphaFoldDB" id="A0A4R4KH60"/>
<dbReference type="OrthoDB" id="278110at2"/>
<comment type="caution">
    <text evidence="3">The sequence shown here is derived from an EMBL/GenBank/DDBJ whole genome shotgun (WGS) entry which is preliminary data.</text>
</comment>
<name>A0A4R4KH60_9BACT</name>
<dbReference type="InterPro" id="IPR023214">
    <property type="entry name" value="HAD_sf"/>
</dbReference>
<dbReference type="EMBL" id="SMJU01000004">
    <property type="protein sequence ID" value="TDB67143.1"/>
    <property type="molecule type" value="Genomic_DNA"/>
</dbReference>
<proteinExistence type="inferred from homology"/>
<comment type="similarity">
    <text evidence="1">Belongs to the 5'(3')-deoxyribonucleotidase family.</text>
</comment>
<keyword evidence="4" id="KW-1185">Reference proteome</keyword>
<evidence type="ECO:0000313" key="4">
    <source>
        <dbReference type="Proteomes" id="UP000295706"/>
    </source>
</evidence>
<dbReference type="PANTHER" id="PTHR16504:SF4">
    <property type="entry name" value="5'(3')-DEOXYRIBONUCLEOTIDASE"/>
    <property type="match status" value="1"/>
</dbReference>
<evidence type="ECO:0000256" key="2">
    <source>
        <dbReference type="PIRSR" id="PIRSR610708-1"/>
    </source>
</evidence>
<dbReference type="Gene3D" id="1.10.40.40">
    <property type="entry name" value="Deoxyribonucleotidase, domain 2"/>
    <property type="match status" value="1"/>
</dbReference>
<dbReference type="Gene3D" id="3.40.50.1000">
    <property type="entry name" value="HAD superfamily/HAD-like"/>
    <property type="match status" value="1"/>
</dbReference>
<gene>
    <name evidence="3" type="ORF">EZE20_07780</name>
</gene>
<dbReference type="Pfam" id="PF06941">
    <property type="entry name" value="NT5C"/>
    <property type="match status" value="1"/>
</dbReference>
<organism evidence="3 4">
    <name type="scientific">Arundinibacter roseus</name>
    <dbReference type="NCBI Taxonomy" id="2070510"/>
    <lineage>
        <taxon>Bacteria</taxon>
        <taxon>Pseudomonadati</taxon>
        <taxon>Bacteroidota</taxon>
        <taxon>Cytophagia</taxon>
        <taxon>Cytophagales</taxon>
        <taxon>Spirosomataceae</taxon>
        <taxon>Arundinibacter</taxon>
    </lineage>
</organism>
<dbReference type="Proteomes" id="UP000295706">
    <property type="component" value="Unassembled WGS sequence"/>
</dbReference>
<protein>
    <submittedName>
        <fullName evidence="3">5'(3')-deoxyribonucleotidase</fullName>
    </submittedName>
</protein>
<dbReference type="GO" id="GO:0009223">
    <property type="term" value="P:pyrimidine deoxyribonucleotide catabolic process"/>
    <property type="evidence" value="ECO:0007669"/>
    <property type="project" value="TreeGrafter"/>
</dbReference>
<reference evidence="3 4" key="1">
    <citation type="submission" date="2019-02" db="EMBL/GenBank/DDBJ databases">
        <title>Arundinibacter roseus gen. nov., sp. nov., a new member of the family Cytophagaceae.</title>
        <authorList>
            <person name="Szuroczki S."/>
            <person name="Khayer B."/>
            <person name="Sproer C."/>
            <person name="Toumi M."/>
            <person name="Szabo A."/>
            <person name="Felfoldi T."/>
            <person name="Schumann P."/>
            <person name="Toth E."/>
        </authorList>
    </citation>
    <scope>NUCLEOTIDE SEQUENCE [LARGE SCALE GENOMIC DNA]</scope>
    <source>
        <strain evidence="3 4">DMA-k-7a</strain>
    </source>
</reference>
<dbReference type="InterPro" id="IPR010708">
    <property type="entry name" value="5'(3')-deoxyribonucleotidase"/>
</dbReference>
<sequence length="177" mass="20546">MVRITLDMDDVLADTYGKLVDFALTDFNTYHSREDFYTKSLKELLHPRQYKKLLTRMQQPGFFKDLALKTDAKPVVQNLSNYYELFIVSTAMDFPHSFSEKFTWIQTHFPTFPKKNIVFCGDKSILTTDYLIDNQPHTPIKFTGKHIHFCTPATRTTNTAPRVANWAEIADLFLPAL</sequence>
<feature type="active site" description="Nucleophile" evidence="2">
    <location>
        <position position="7"/>
    </location>
</feature>
<feature type="active site" description="Proton donor" evidence="2">
    <location>
        <position position="9"/>
    </location>
</feature>
<dbReference type="GO" id="GO:0008253">
    <property type="term" value="F:5'-nucleotidase activity"/>
    <property type="evidence" value="ECO:0007669"/>
    <property type="project" value="InterPro"/>
</dbReference>
<dbReference type="InterPro" id="IPR036412">
    <property type="entry name" value="HAD-like_sf"/>
</dbReference>